<keyword evidence="1" id="KW-0472">Membrane</keyword>
<name>A0A0P1GSX3_9RHOB</name>
<reference evidence="2 3" key="1">
    <citation type="submission" date="2015-09" db="EMBL/GenBank/DDBJ databases">
        <authorList>
            <consortium name="Swine Surveillance"/>
        </authorList>
    </citation>
    <scope>NUCLEOTIDE SEQUENCE [LARGE SCALE GENOMIC DNA]</scope>
    <source>
        <strain evidence="2 3">CECT 8383</strain>
    </source>
</reference>
<sequence>MVELFLQTAQWSEAQFLALNYALVVIGFLLAKAVLPARKPIGRITFLLGLSLFALLFAVLDGGWLYLTVGHRYGMLEGMILTLFLLPAFHGAALQQISSARAADMWGSSGKDWIALVPFGVIVFVFKPGEKAAAAQDAPYSTGRATLRVLRDCALVLLSLAAFMTSRVVIETTEDSPLAYSAEVEQMWAEVTNTLSPSSQFKLEVAGTRPLLPFTLDSQTTLIAIRAADDHLYLTYRYKGYAEDLSDYHGLNLSDDACAADMFRSALMQGGTVHYEYTGGANVPIRDYTITAADCPSGIDS</sequence>
<organism evidence="2 3">
    <name type="scientific">Thalassovita mediterranea</name>
    <dbReference type="NCBI Taxonomy" id="340021"/>
    <lineage>
        <taxon>Bacteria</taxon>
        <taxon>Pseudomonadati</taxon>
        <taxon>Pseudomonadota</taxon>
        <taxon>Alphaproteobacteria</taxon>
        <taxon>Rhodobacterales</taxon>
        <taxon>Roseobacteraceae</taxon>
        <taxon>Thalassovita</taxon>
    </lineage>
</organism>
<evidence type="ECO:0000256" key="1">
    <source>
        <dbReference type="SAM" id="Phobius"/>
    </source>
</evidence>
<keyword evidence="3" id="KW-1185">Reference proteome</keyword>
<feature type="transmembrane region" description="Helical" evidence="1">
    <location>
        <begin position="16"/>
        <end position="35"/>
    </location>
</feature>
<dbReference type="AlphaFoldDB" id="A0A0P1GSX3"/>
<gene>
    <name evidence="2" type="ORF">TM5383_03189</name>
</gene>
<protein>
    <submittedName>
        <fullName evidence="2">Uncharacterized protein</fullName>
    </submittedName>
</protein>
<evidence type="ECO:0000313" key="2">
    <source>
        <dbReference type="EMBL" id="CUH85946.1"/>
    </source>
</evidence>
<keyword evidence="1" id="KW-1133">Transmembrane helix</keyword>
<dbReference type="RefSeq" id="WP_058319992.1">
    <property type="nucleotide sequence ID" value="NZ_CYSF01000018.1"/>
</dbReference>
<feature type="transmembrane region" description="Helical" evidence="1">
    <location>
        <begin position="47"/>
        <end position="67"/>
    </location>
</feature>
<accession>A0A0P1GSX3</accession>
<proteinExistence type="predicted"/>
<dbReference type="EMBL" id="CYSF01000018">
    <property type="protein sequence ID" value="CUH85946.1"/>
    <property type="molecule type" value="Genomic_DNA"/>
</dbReference>
<dbReference type="Proteomes" id="UP000051681">
    <property type="component" value="Unassembled WGS sequence"/>
</dbReference>
<keyword evidence="1" id="KW-0812">Transmembrane</keyword>
<evidence type="ECO:0000313" key="3">
    <source>
        <dbReference type="Proteomes" id="UP000051681"/>
    </source>
</evidence>